<evidence type="ECO:0000313" key="2">
    <source>
        <dbReference type="EMBL" id="NAS25866.1"/>
    </source>
</evidence>
<keyword evidence="1" id="KW-1133">Transmembrane helix</keyword>
<sequence length="107" mass="10717">MSGVIIAVVAIFFAGMGVYGLVAPEKLVAPFGMRVTSADGRSEVRAVYGGFGLATAAALILAALDASTLRDGVLVAVALALGGMAVGRAGFYLVVETGLMTALLVAR</sequence>
<gene>
    <name evidence="2" type="ORF">GT755_29810</name>
</gene>
<keyword evidence="3" id="KW-1185">Reference proteome</keyword>
<evidence type="ECO:0000256" key="1">
    <source>
        <dbReference type="SAM" id="Phobius"/>
    </source>
</evidence>
<keyword evidence="1" id="KW-0812">Transmembrane</keyword>
<reference evidence="2 3" key="1">
    <citation type="submission" date="2020-01" db="EMBL/GenBank/DDBJ databases">
        <title>Herbidospora sp. NEAU-GS84 nov., a novel actinomycete isolated from soil.</title>
        <authorList>
            <person name="Han L."/>
        </authorList>
    </citation>
    <scope>NUCLEOTIDE SEQUENCE [LARGE SCALE GENOMIC DNA]</scope>
    <source>
        <strain evidence="2 3">NEAU-GS84</strain>
    </source>
</reference>
<keyword evidence="1" id="KW-0472">Membrane</keyword>
<dbReference type="EMBL" id="WXEW01000009">
    <property type="protein sequence ID" value="NAS25866.1"/>
    <property type="molecule type" value="Genomic_DNA"/>
</dbReference>
<accession>A0A7C9J6G8</accession>
<dbReference type="Proteomes" id="UP000479526">
    <property type="component" value="Unassembled WGS sequence"/>
</dbReference>
<dbReference type="AlphaFoldDB" id="A0A7C9J6G8"/>
<dbReference type="Pfam" id="PF14248">
    <property type="entry name" value="DUF4345"/>
    <property type="match status" value="1"/>
</dbReference>
<organism evidence="2 3">
    <name type="scientific">Herbidospora solisilvae</name>
    <dbReference type="NCBI Taxonomy" id="2696284"/>
    <lineage>
        <taxon>Bacteria</taxon>
        <taxon>Bacillati</taxon>
        <taxon>Actinomycetota</taxon>
        <taxon>Actinomycetes</taxon>
        <taxon>Streptosporangiales</taxon>
        <taxon>Streptosporangiaceae</taxon>
        <taxon>Herbidospora</taxon>
    </lineage>
</organism>
<evidence type="ECO:0000313" key="3">
    <source>
        <dbReference type="Proteomes" id="UP000479526"/>
    </source>
</evidence>
<proteinExistence type="predicted"/>
<feature type="transmembrane region" description="Helical" evidence="1">
    <location>
        <begin position="44"/>
        <end position="64"/>
    </location>
</feature>
<protein>
    <submittedName>
        <fullName evidence="2">DUF4345 domain-containing protein</fullName>
    </submittedName>
</protein>
<comment type="caution">
    <text evidence="2">The sequence shown here is derived from an EMBL/GenBank/DDBJ whole genome shotgun (WGS) entry which is preliminary data.</text>
</comment>
<feature type="transmembrane region" description="Helical" evidence="1">
    <location>
        <begin position="73"/>
        <end position="95"/>
    </location>
</feature>
<dbReference type="InterPro" id="IPR025597">
    <property type="entry name" value="DUF4345"/>
</dbReference>
<name>A0A7C9J6G8_9ACTN</name>